<evidence type="ECO:0000313" key="1">
    <source>
        <dbReference type="EMBL" id="GGQ84091.1"/>
    </source>
</evidence>
<dbReference type="EMBL" id="BMQK01000021">
    <property type="protein sequence ID" value="GGQ84091.1"/>
    <property type="molecule type" value="Genomic_DNA"/>
</dbReference>
<sequence length="95" mass="10921">MPGQAAIPACRTKDTHLAARYKRLVARRGRRRALVALQHSILVSIWHMFTRDLEYADLGGDYFLERDGKTRATRRLVSQLNRLGYQVNLQPVLTT</sequence>
<accession>A0A918EZ96</accession>
<evidence type="ECO:0000313" key="2">
    <source>
        <dbReference type="Proteomes" id="UP000620156"/>
    </source>
</evidence>
<proteinExistence type="predicted"/>
<name>A0A918EZ96_9ACTN</name>
<organism evidence="1 2">
    <name type="scientific">Streptomyces ruber</name>
    <dbReference type="NCBI Taxonomy" id="83378"/>
    <lineage>
        <taxon>Bacteria</taxon>
        <taxon>Bacillati</taxon>
        <taxon>Actinomycetota</taxon>
        <taxon>Actinomycetes</taxon>
        <taxon>Kitasatosporales</taxon>
        <taxon>Streptomycetaceae</taxon>
        <taxon>Streptomyces</taxon>
    </lineage>
</organism>
<reference evidence="1" key="2">
    <citation type="submission" date="2020-09" db="EMBL/GenBank/DDBJ databases">
        <authorList>
            <person name="Sun Q."/>
            <person name="Ohkuma M."/>
        </authorList>
    </citation>
    <scope>NUCLEOTIDE SEQUENCE</scope>
    <source>
        <strain evidence="1">JCM 3131</strain>
    </source>
</reference>
<comment type="caution">
    <text evidence="1">The sequence shown here is derived from an EMBL/GenBank/DDBJ whole genome shotgun (WGS) entry which is preliminary data.</text>
</comment>
<dbReference type="Proteomes" id="UP000620156">
    <property type="component" value="Unassembled WGS sequence"/>
</dbReference>
<dbReference type="AlphaFoldDB" id="A0A918EZ96"/>
<gene>
    <name evidence="1" type="ORF">GCM10010145_62150</name>
</gene>
<evidence type="ECO:0008006" key="3">
    <source>
        <dbReference type="Google" id="ProtNLM"/>
    </source>
</evidence>
<reference evidence="1" key="1">
    <citation type="journal article" date="2014" name="Int. J. Syst. Evol. Microbiol.">
        <title>Complete genome sequence of Corynebacterium casei LMG S-19264T (=DSM 44701T), isolated from a smear-ripened cheese.</title>
        <authorList>
            <consortium name="US DOE Joint Genome Institute (JGI-PGF)"/>
            <person name="Walter F."/>
            <person name="Albersmeier A."/>
            <person name="Kalinowski J."/>
            <person name="Ruckert C."/>
        </authorList>
    </citation>
    <scope>NUCLEOTIDE SEQUENCE</scope>
    <source>
        <strain evidence="1">JCM 3131</strain>
    </source>
</reference>
<protein>
    <recommendedName>
        <fullName evidence="3">Transposase</fullName>
    </recommendedName>
</protein>
<keyword evidence="2" id="KW-1185">Reference proteome</keyword>